<evidence type="ECO:0000256" key="18">
    <source>
        <dbReference type="RuleBase" id="RU361146"/>
    </source>
</evidence>
<dbReference type="InterPro" id="IPR059000">
    <property type="entry name" value="ATPase_P-type_domA"/>
</dbReference>
<dbReference type="Pfam" id="PF13246">
    <property type="entry name" value="Cation_ATPase"/>
    <property type="match status" value="1"/>
</dbReference>
<protein>
    <recommendedName>
        <fullName evidence="18">Calcium-transporting ATPase</fullName>
        <ecNumber evidence="18">7.2.2.10</ecNumber>
    </recommendedName>
</protein>
<name>A0ABD3HUS6_9MARC</name>
<evidence type="ECO:0000256" key="5">
    <source>
        <dbReference type="ARBA" id="ARBA00022692"/>
    </source>
</evidence>
<feature type="transmembrane region" description="Helical" evidence="18">
    <location>
        <begin position="341"/>
        <end position="367"/>
    </location>
</feature>
<feature type="transmembrane region" description="Helical" evidence="18">
    <location>
        <begin position="786"/>
        <end position="805"/>
    </location>
</feature>
<evidence type="ECO:0000256" key="12">
    <source>
        <dbReference type="ARBA" id="ARBA00022989"/>
    </source>
</evidence>
<comment type="caution">
    <text evidence="20">The sequence shown here is derived from an EMBL/GenBank/DDBJ whole genome shotgun (WGS) entry which is preliminary data.</text>
</comment>
<dbReference type="Pfam" id="PF00122">
    <property type="entry name" value="E1-E2_ATPase"/>
    <property type="match status" value="1"/>
</dbReference>
<feature type="transmembrane region" description="Helical" evidence="18">
    <location>
        <begin position="148"/>
        <end position="171"/>
    </location>
</feature>
<evidence type="ECO:0000256" key="7">
    <source>
        <dbReference type="ARBA" id="ARBA00022741"/>
    </source>
</evidence>
<dbReference type="SUPFAM" id="SSF81653">
    <property type="entry name" value="Calcium ATPase, transduction domain A"/>
    <property type="match status" value="1"/>
</dbReference>
<keyword evidence="12 18" id="KW-1133">Transmembrane helix</keyword>
<keyword evidence="7 18" id="KW-0547">Nucleotide-binding</keyword>
<dbReference type="NCBIfam" id="TIGR01494">
    <property type="entry name" value="ATPase_P-type"/>
    <property type="match status" value="1"/>
</dbReference>
<evidence type="ECO:0000256" key="13">
    <source>
        <dbReference type="ARBA" id="ARBA00022990"/>
    </source>
</evidence>
<dbReference type="GO" id="GO:0005524">
    <property type="term" value="F:ATP binding"/>
    <property type="evidence" value="ECO:0007669"/>
    <property type="project" value="UniProtKB-KW"/>
</dbReference>
<dbReference type="PANTHER" id="PTHR24093:SF369">
    <property type="entry name" value="CALCIUM-TRANSPORTING ATPASE"/>
    <property type="match status" value="1"/>
</dbReference>
<evidence type="ECO:0000256" key="6">
    <source>
        <dbReference type="ARBA" id="ARBA00022723"/>
    </source>
</evidence>
<dbReference type="Pfam" id="PF00689">
    <property type="entry name" value="Cation_ATPase_C"/>
    <property type="match status" value="1"/>
</dbReference>
<accession>A0ABD3HUS6</accession>
<evidence type="ECO:0000256" key="3">
    <source>
        <dbReference type="ARBA" id="ARBA00022448"/>
    </source>
</evidence>
<comment type="caution">
    <text evidence="18">Lacks conserved residue(s) required for the propagation of feature annotation.</text>
</comment>
<evidence type="ECO:0000256" key="14">
    <source>
        <dbReference type="ARBA" id="ARBA00023065"/>
    </source>
</evidence>
<keyword evidence="14 18" id="KW-0406">Ion transport</keyword>
<evidence type="ECO:0000256" key="17">
    <source>
        <dbReference type="ARBA" id="ARBA00053300"/>
    </source>
</evidence>
<feature type="transmembrane region" description="Helical" evidence="18">
    <location>
        <begin position="944"/>
        <end position="963"/>
    </location>
</feature>
<dbReference type="GO" id="GO:0012505">
    <property type="term" value="C:endomembrane system"/>
    <property type="evidence" value="ECO:0007669"/>
    <property type="project" value="UniProtKB-SubCell"/>
</dbReference>
<dbReference type="Gene3D" id="3.40.1110.10">
    <property type="entry name" value="Calcium-transporting ATPase, cytoplasmic domain N"/>
    <property type="match status" value="1"/>
</dbReference>
<evidence type="ECO:0000256" key="1">
    <source>
        <dbReference type="ARBA" id="ARBA00004127"/>
    </source>
</evidence>
<proteinExistence type="inferred from homology"/>
<keyword evidence="3 18" id="KW-0813">Transport</keyword>
<dbReference type="EMBL" id="JBJQOH010000003">
    <property type="protein sequence ID" value="KAL3694030.1"/>
    <property type="molecule type" value="Genomic_DNA"/>
</dbReference>
<dbReference type="InterPro" id="IPR008250">
    <property type="entry name" value="ATPase_P-typ_transduc_dom_A_sf"/>
</dbReference>
<dbReference type="EC" id="7.2.2.10" evidence="18"/>
<dbReference type="PRINTS" id="PR00120">
    <property type="entry name" value="HATPASE"/>
</dbReference>
<keyword evidence="11" id="KW-1278">Translocase</keyword>
<keyword evidence="9 18" id="KW-0067">ATP-binding</keyword>
<dbReference type="FunFam" id="3.40.50.1000:FF:000018">
    <property type="entry name" value="Calcium-transporting ATPase"/>
    <property type="match status" value="1"/>
</dbReference>
<evidence type="ECO:0000256" key="2">
    <source>
        <dbReference type="ARBA" id="ARBA00006124"/>
    </source>
</evidence>
<reference evidence="20 21" key="1">
    <citation type="submission" date="2024-09" db="EMBL/GenBank/DDBJ databases">
        <title>Chromosome-scale assembly of Riccia sorocarpa.</title>
        <authorList>
            <person name="Paukszto L."/>
        </authorList>
    </citation>
    <scope>NUCLEOTIDE SEQUENCE [LARGE SCALE GENOMIC DNA]</scope>
    <source>
        <strain evidence="20">LP-2024</strain>
        <tissue evidence="20">Aerial parts of the thallus</tissue>
    </source>
</reference>
<feature type="domain" description="Cation-transporting P-type ATPase N-terminal" evidence="19">
    <location>
        <begin position="64"/>
        <end position="140"/>
    </location>
</feature>
<dbReference type="PRINTS" id="PR00119">
    <property type="entry name" value="CATATPASE"/>
</dbReference>
<comment type="function">
    <text evidence="18">Catalyzes the hydrolysis of ATP coupled with the transport of calcium.</text>
</comment>
<dbReference type="Gene3D" id="2.70.150.10">
    <property type="entry name" value="Calcium-transporting ATPase, cytoplasmic transduction domain A"/>
    <property type="match status" value="1"/>
</dbReference>
<feature type="transmembrane region" description="Helical" evidence="18">
    <location>
        <begin position="757"/>
        <end position="774"/>
    </location>
</feature>
<dbReference type="InterPro" id="IPR036412">
    <property type="entry name" value="HAD-like_sf"/>
</dbReference>
<evidence type="ECO:0000256" key="8">
    <source>
        <dbReference type="ARBA" id="ARBA00022837"/>
    </source>
</evidence>
<keyword evidence="8 18" id="KW-0106">Calcium</keyword>
<keyword evidence="21" id="KW-1185">Reference proteome</keyword>
<keyword evidence="10" id="KW-0460">Magnesium</keyword>
<feature type="transmembrane region" description="Helical" evidence="18">
    <location>
        <begin position="112"/>
        <end position="136"/>
    </location>
</feature>
<comment type="similarity">
    <text evidence="2 18">Belongs to the cation transport ATPase (P-type) (TC 3.A.3) family. Type IIB subfamily.</text>
</comment>
<keyword evidence="15 18" id="KW-0472">Membrane</keyword>
<dbReference type="FunFam" id="1.20.1110.10:FF:000039">
    <property type="entry name" value="Calcium-transporting ATPase"/>
    <property type="match status" value="1"/>
</dbReference>
<evidence type="ECO:0000313" key="21">
    <source>
        <dbReference type="Proteomes" id="UP001633002"/>
    </source>
</evidence>
<dbReference type="GO" id="GO:0016020">
    <property type="term" value="C:membrane"/>
    <property type="evidence" value="ECO:0007669"/>
    <property type="project" value="UniProtKB-SubCell"/>
</dbReference>
<evidence type="ECO:0000256" key="9">
    <source>
        <dbReference type="ARBA" id="ARBA00022840"/>
    </source>
</evidence>
<evidence type="ECO:0000256" key="4">
    <source>
        <dbReference type="ARBA" id="ARBA00022568"/>
    </source>
</evidence>
<dbReference type="InterPro" id="IPR023214">
    <property type="entry name" value="HAD_sf"/>
</dbReference>
<keyword evidence="4 18" id="KW-0109">Calcium transport</keyword>
<dbReference type="SUPFAM" id="SSF81665">
    <property type="entry name" value="Calcium ATPase, transmembrane domain M"/>
    <property type="match status" value="1"/>
</dbReference>
<dbReference type="SUPFAM" id="SSF56784">
    <property type="entry name" value="HAD-like"/>
    <property type="match status" value="1"/>
</dbReference>
<dbReference type="InterPro" id="IPR006408">
    <property type="entry name" value="P-type_ATPase_IIB"/>
</dbReference>
<dbReference type="InterPro" id="IPR023298">
    <property type="entry name" value="ATPase_P-typ_TM_dom_sf"/>
</dbReference>
<feature type="transmembrane region" description="Helical" evidence="18">
    <location>
        <begin position="300"/>
        <end position="321"/>
    </location>
</feature>
<feature type="transmembrane region" description="Helical" evidence="18">
    <location>
        <begin position="912"/>
        <end position="932"/>
    </location>
</feature>
<gene>
    <name evidence="20" type="ORF">R1sor_007681</name>
</gene>
<dbReference type="Proteomes" id="UP001633002">
    <property type="component" value="Unassembled WGS sequence"/>
</dbReference>
<evidence type="ECO:0000256" key="16">
    <source>
        <dbReference type="ARBA" id="ARBA00048694"/>
    </source>
</evidence>
<evidence type="ECO:0000259" key="19">
    <source>
        <dbReference type="SMART" id="SM00831"/>
    </source>
</evidence>
<dbReference type="GO" id="GO:0046872">
    <property type="term" value="F:metal ion binding"/>
    <property type="evidence" value="ECO:0007669"/>
    <property type="project" value="UniProtKB-KW"/>
</dbReference>
<comment type="catalytic activity">
    <reaction evidence="16 18">
        <text>Ca(2+)(in) + ATP + H2O = Ca(2+)(out) + ADP + phosphate + H(+)</text>
        <dbReference type="Rhea" id="RHEA:18105"/>
        <dbReference type="ChEBI" id="CHEBI:15377"/>
        <dbReference type="ChEBI" id="CHEBI:15378"/>
        <dbReference type="ChEBI" id="CHEBI:29108"/>
        <dbReference type="ChEBI" id="CHEBI:30616"/>
        <dbReference type="ChEBI" id="CHEBI:43474"/>
        <dbReference type="ChEBI" id="CHEBI:456216"/>
        <dbReference type="EC" id="7.2.2.10"/>
    </reaction>
</comment>
<dbReference type="InterPro" id="IPR023299">
    <property type="entry name" value="ATPase_P-typ_cyto_dom_N"/>
</dbReference>
<dbReference type="SUPFAM" id="SSF81660">
    <property type="entry name" value="Metal cation-transporting ATPase, ATP-binding domain N"/>
    <property type="match status" value="1"/>
</dbReference>
<dbReference type="SMART" id="SM00831">
    <property type="entry name" value="Cation_ATPase_N"/>
    <property type="match status" value="1"/>
</dbReference>
<evidence type="ECO:0000256" key="11">
    <source>
        <dbReference type="ARBA" id="ARBA00022967"/>
    </source>
</evidence>
<evidence type="ECO:0000256" key="10">
    <source>
        <dbReference type="ARBA" id="ARBA00022842"/>
    </source>
</evidence>
<dbReference type="FunFam" id="3.40.1110.10:FF:000013">
    <property type="entry name" value="Calcium-transporting ATPase"/>
    <property type="match status" value="1"/>
</dbReference>
<comment type="subcellular location">
    <subcellularLocation>
        <location evidence="1">Endomembrane system</location>
        <topology evidence="1">Multi-pass membrane protein</topology>
    </subcellularLocation>
    <subcellularLocation>
        <location evidence="18">Membrane</location>
        <topology evidence="18">Multi-pass membrane protein</topology>
    </subcellularLocation>
</comment>
<feature type="transmembrane region" description="Helical" evidence="18">
    <location>
        <begin position="838"/>
        <end position="856"/>
    </location>
</feature>
<evidence type="ECO:0000256" key="15">
    <source>
        <dbReference type="ARBA" id="ARBA00023136"/>
    </source>
</evidence>
<dbReference type="AlphaFoldDB" id="A0ABD3HUS6"/>
<comment type="function">
    <text evidence="17">This magnesium-dependent enzyme catalyzes the hydrolysis of ATP coupled with the translocation of calcium from the cytosol out of the cell or into organelles.</text>
</comment>
<dbReference type="InterPro" id="IPR001757">
    <property type="entry name" value="P_typ_ATPase"/>
</dbReference>
<sequence length="1011" mass="110740">MSKGAEIKEPPKELIVYGISMDTRHMLTVIAVSSSYKLNPPLEGFGIGTSQLVSLLQDQHTAGLEKHGGVETVAKQLRTNLEDGIENDPAEFEKRKEAFGVNKIPSKPGKDFLVFFWEAWHDIPLIMLMTCAVVYFATGMWGPREGMYYGVSIAVAVLIYTIVTATVDYWLSLPFRSLNDLKRDAIRGGRRCKMSAFDVVVGDLIHLNIGDQVPADGLLVTWHSLTIDESSRTGESLPVHKDAKHPFLLSGCKVDGGYGTMLVTAVGTNTEWGQAMGTISEDHGEETPLQARLNEVATSIGHIGLSAAVRVIPFIRFFAVHCERPENDQRTTRVITILRNVSVAVTVGVVAVPEGLPLAVTLTLAYLMRKMLKDMSLVRHLAACETMGSVTTICCDKSGILTLNKMSVAKSWVSGGFMESDERVKGITAGIYNTLLVGICQNSSGDVFIPKDGTEPNISCSPAELAALAWGVRIGMNFEEIKHQTSIIHVKPFSSRMRRAGVAVKLSNGEVQAHWKGAAEMILELCNGWVDIDGSVKPMSKDKDEELKNVIEGMAAASLRCIAFAYKPLDSTTIPETEEDLRTWPIPDQELVFIGVIGIKDPCRPDVQEAVRECQMAGVKVRMVTGDTVMAAKAVAYECGILTSGGIVVEGKQFREWSEDKMDAELHRLEVLARASPTDKLLLVKSLKKRNQVVAVTGDGTNDAPALHEADVGLAMNICGTQIAKESSDIVIMDDNFASVVRVVRRGRSAYKNVQKVIQLQLTVSVTVLVTYFATTVVSGDFPMTAVQLLWVNLLMNTVGVLALATEPPSDGLMEETPIGRTEPLLTNVMLRNLLGQALYQITVLLVVDFAGTSVLNLNHTGMSKNNDGRSQNDEVKNTIIFNAFVFCQIFNKVNSRRPETKNIFEGLHRNYLFVGVIVVEIIFQFVIVQFLNTFATTTALSGREWGICIAIGAVSWPLGFLIKFIPVPEKPIVSACSITIKWRRSLAIVWTLSTFGSKVQMTRKVSITNL</sequence>
<dbReference type="Gene3D" id="1.20.1110.10">
    <property type="entry name" value="Calcium-transporting ATPase, transmembrane domain"/>
    <property type="match status" value="1"/>
</dbReference>
<dbReference type="Gene3D" id="3.40.50.1000">
    <property type="entry name" value="HAD superfamily/HAD-like"/>
    <property type="match status" value="1"/>
</dbReference>
<keyword evidence="5 18" id="KW-0812">Transmembrane</keyword>
<keyword evidence="13" id="KW-0007">Acetylation</keyword>
<dbReference type="GO" id="GO:0005388">
    <property type="term" value="F:P-type calcium transporter activity"/>
    <property type="evidence" value="ECO:0007669"/>
    <property type="project" value="UniProtKB-EC"/>
</dbReference>
<organism evidence="20 21">
    <name type="scientific">Riccia sorocarpa</name>
    <dbReference type="NCBI Taxonomy" id="122646"/>
    <lineage>
        <taxon>Eukaryota</taxon>
        <taxon>Viridiplantae</taxon>
        <taxon>Streptophyta</taxon>
        <taxon>Embryophyta</taxon>
        <taxon>Marchantiophyta</taxon>
        <taxon>Marchantiopsida</taxon>
        <taxon>Marchantiidae</taxon>
        <taxon>Marchantiales</taxon>
        <taxon>Ricciaceae</taxon>
        <taxon>Riccia</taxon>
    </lineage>
</organism>
<dbReference type="PANTHER" id="PTHR24093">
    <property type="entry name" value="CATION TRANSPORTING ATPASE"/>
    <property type="match status" value="1"/>
</dbReference>
<dbReference type="NCBIfam" id="TIGR01517">
    <property type="entry name" value="ATPase-IIB_Ca"/>
    <property type="match status" value="1"/>
</dbReference>
<dbReference type="Pfam" id="PF00690">
    <property type="entry name" value="Cation_ATPase_N"/>
    <property type="match status" value="1"/>
</dbReference>
<dbReference type="InterPro" id="IPR004014">
    <property type="entry name" value="ATPase_P-typ_cation-transptr_N"/>
</dbReference>
<keyword evidence="6" id="KW-0479">Metal-binding</keyword>
<evidence type="ECO:0000313" key="20">
    <source>
        <dbReference type="EMBL" id="KAL3694030.1"/>
    </source>
</evidence>
<dbReference type="InterPro" id="IPR006068">
    <property type="entry name" value="ATPase_P-typ_cation-transptr_C"/>
</dbReference>